<dbReference type="GO" id="GO:0005524">
    <property type="term" value="F:ATP binding"/>
    <property type="evidence" value="ECO:0007669"/>
    <property type="project" value="InterPro"/>
</dbReference>
<dbReference type="OrthoDB" id="310217at2759"/>
<organism evidence="3 4">
    <name type="scientific">Cryoendolithus antarcticus</name>
    <dbReference type="NCBI Taxonomy" id="1507870"/>
    <lineage>
        <taxon>Eukaryota</taxon>
        <taxon>Fungi</taxon>
        <taxon>Dikarya</taxon>
        <taxon>Ascomycota</taxon>
        <taxon>Pezizomycotina</taxon>
        <taxon>Dothideomycetes</taxon>
        <taxon>Dothideomycetidae</taxon>
        <taxon>Cladosporiales</taxon>
        <taxon>Cladosporiaceae</taxon>
        <taxon>Cryoendolithus</taxon>
    </lineage>
</organism>
<dbReference type="PROSITE" id="PS50011">
    <property type="entry name" value="PROTEIN_KINASE_DOM"/>
    <property type="match status" value="1"/>
</dbReference>
<dbReference type="EMBL" id="NAJO01000029">
    <property type="protein sequence ID" value="OQO01999.1"/>
    <property type="molecule type" value="Genomic_DNA"/>
</dbReference>
<feature type="region of interest" description="Disordered" evidence="1">
    <location>
        <begin position="119"/>
        <end position="165"/>
    </location>
</feature>
<evidence type="ECO:0000313" key="3">
    <source>
        <dbReference type="EMBL" id="OQO01999.1"/>
    </source>
</evidence>
<dbReference type="STRING" id="1507870.A0A1V8SSG0"/>
<gene>
    <name evidence="3" type="ORF">B0A48_12472</name>
</gene>
<dbReference type="Gene3D" id="1.10.510.10">
    <property type="entry name" value="Transferase(Phosphotransferase) domain 1"/>
    <property type="match status" value="1"/>
</dbReference>
<evidence type="ECO:0000259" key="2">
    <source>
        <dbReference type="PROSITE" id="PS50011"/>
    </source>
</evidence>
<dbReference type="InterPro" id="IPR008271">
    <property type="entry name" value="Ser/Thr_kinase_AS"/>
</dbReference>
<proteinExistence type="predicted"/>
<dbReference type="GO" id="GO:0004672">
    <property type="term" value="F:protein kinase activity"/>
    <property type="evidence" value="ECO:0007669"/>
    <property type="project" value="InterPro"/>
</dbReference>
<keyword evidence="4" id="KW-1185">Reference proteome</keyword>
<dbReference type="InParanoid" id="A0A1V8SSG0"/>
<dbReference type="InterPro" id="IPR011009">
    <property type="entry name" value="Kinase-like_dom_sf"/>
</dbReference>
<sequence length="165" mass="18620">MTDKVVVTEERFTDVAHRLIGKGGEGEANLAIRYNHQTHQIVDRFVSKSAQRWLIDYILEAFYDAGLTLEFGACNGARDPDWEKILHRDIKPKNIFLAEPSDFGLAIFETDADHHDFYTEGSDGYLSPEQVVHSPIGDEDSSEDGSKYGSDLKRRQAELDGEDTK</sequence>
<reference evidence="4" key="1">
    <citation type="submission" date="2017-03" db="EMBL/GenBank/DDBJ databases">
        <title>Genomes of endolithic fungi from Antarctica.</title>
        <authorList>
            <person name="Coleine C."/>
            <person name="Masonjones S."/>
            <person name="Stajich J.E."/>
        </authorList>
    </citation>
    <scope>NUCLEOTIDE SEQUENCE [LARGE SCALE GENOMIC DNA]</scope>
    <source>
        <strain evidence="4">CCFEE 5527</strain>
    </source>
</reference>
<dbReference type="SUPFAM" id="SSF56112">
    <property type="entry name" value="Protein kinase-like (PK-like)"/>
    <property type="match status" value="1"/>
</dbReference>
<feature type="compositionally biased region" description="Basic and acidic residues" evidence="1">
    <location>
        <begin position="144"/>
        <end position="165"/>
    </location>
</feature>
<evidence type="ECO:0000256" key="1">
    <source>
        <dbReference type="SAM" id="MobiDB-lite"/>
    </source>
</evidence>
<evidence type="ECO:0000313" key="4">
    <source>
        <dbReference type="Proteomes" id="UP000192596"/>
    </source>
</evidence>
<dbReference type="Proteomes" id="UP000192596">
    <property type="component" value="Unassembled WGS sequence"/>
</dbReference>
<protein>
    <recommendedName>
        <fullName evidence="2">Protein kinase domain-containing protein</fullName>
    </recommendedName>
</protein>
<dbReference type="AlphaFoldDB" id="A0A1V8SSG0"/>
<feature type="domain" description="Protein kinase" evidence="2">
    <location>
        <begin position="1"/>
        <end position="165"/>
    </location>
</feature>
<comment type="caution">
    <text evidence="3">The sequence shown here is derived from an EMBL/GenBank/DDBJ whole genome shotgun (WGS) entry which is preliminary data.</text>
</comment>
<name>A0A1V8SSG0_9PEZI</name>
<dbReference type="PROSITE" id="PS00108">
    <property type="entry name" value="PROTEIN_KINASE_ST"/>
    <property type="match status" value="1"/>
</dbReference>
<accession>A0A1V8SSG0</accession>
<dbReference type="InterPro" id="IPR000719">
    <property type="entry name" value="Prot_kinase_dom"/>
</dbReference>